<feature type="compositionally biased region" description="Basic and acidic residues" evidence="1">
    <location>
        <begin position="12"/>
        <end position="33"/>
    </location>
</feature>
<comment type="caution">
    <text evidence="2">The sequence shown here is derived from an EMBL/GenBank/DDBJ whole genome shotgun (WGS) entry which is preliminary data.</text>
</comment>
<proteinExistence type="predicted"/>
<organism evidence="2 3">
    <name type="scientific">Ensete ventricosum</name>
    <name type="common">Abyssinian banana</name>
    <name type="synonym">Musa ensete</name>
    <dbReference type="NCBI Taxonomy" id="4639"/>
    <lineage>
        <taxon>Eukaryota</taxon>
        <taxon>Viridiplantae</taxon>
        <taxon>Streptophyta</taxon>
        <taxon>Embryophyta</taxon>
        <taxon>Tracheophyta</taxon>
        <taxon>Spermatophyta</taxon>
        <taxon>Magnoliopsida</taxon>
        <taxon>Liliopsida</taxon>
        <taxon>Zingiberales</taxon>
        <taxon>Musaceae</taxon>
        <taxon>Ensete</taxon>
    </lineage>
</organism>
<evidence type="ECO:0000313" key="2">
    <source>
        <dbReference type="EMBL" id="RRT75967.1"/>
    </source>
</evidence>
<sequence>MGSVWCRSCRAKAGEKGNNREEMLSPWVKDHGDGNGGAAASSPIEKKADGAQVPSAIDLTGNLEATAARGRSDRRHQQC</sequence>
<accession>A0A427AI87</accession>
<feature type="region of interest" description="Disordered" evidence="1">
    <location>
        <begin position="12"/>
        <end position="79"/>
    </location>
</feature>
<dbReference type="EMBL" id="AMZH03002327">
    <property type="protein sequence ID" value="RRT75967.1"/>
    <property type="molecule type" value="Genomic_DNA"/>
</dbReference>
<dbReference type="Proteomes" id="UP000287651">
    <property type="component" value="Unassembled WGS sequence"/>
</dbReference>
<protein>
    <submittedName>
        <fullName evidence="2">Uncharacterized protein</fullName>
    </submittedName>
</protein>
<evidence type="ECO:0000313" key="3">
    <source>
        <dbReference type="Proteomes" id="UP000287651"/>
    </source>
</evidence>
<evidence type="ECO:0000256" key="1">
    <source>
        <dbReference type="SAM" id="MobiDB-lite"/>
    </source>
</evidence>
<gene>
    <name evidence="2" type="ORF">B296_00018712</name>
</gene>
<dbReference type="AlphaFoldDB" id="A0A427AI87"/>
<reference evidence="2 3" key="1">
    <citation type="journal article" date="2014" name="Agronomy (Basel)">
        <title>A Draft Genome Sequence for Ensete ventricosum, the Drought-Tolerant Tree Against Hunger.</title>
        <authorList>
            <person name="Harrison J."/>
            <person name="Moore K.A."/>
            <person name="Paszkiewicz K."/>
            <person name="Jones T."/>
            <person name="Grant M."/>
            <person name="Ambacheew D."/>
            <person name="Muzemil S."/>
            <person name="Studholme D.J."/>
        </authorList>
    </citation>
    <scope>NUCLEOTIDE SEQUENCE [LARGE SCALE GENOMIC DNA]</scope>
</reference>
<name>A0A427AI87_ENSVE</name>